<dbReference type="Pfam" id="PF05193">
    <property type="entry name" value="Peptidase_M16_C"/>
    <property type="match status" value="1"/>
</dbReference>
<comment type="caution">
    <text evidence="12">The sequence shown here is derived from an EMBL/GenBank/DDBJ whole genome shotgun (WGS) entry which is preliminary data.</text>
</comment>
<dbReference type="PANTHER" id="PTHR43690:SF18">
    <property type="entry name" value="INSULIN-DEGRADING ENZYME-RELATED"/>
    <property type="match status" value="1"/>
</dbReference>
<evidence type="ECO:0000256" key="4">
    <source>
        <dbReference type="ARBA" id="ARBA00022801"/>
    </source>
</evidence>
<dbReference type="GO" id="GO:0007323">
    <property type="term" value="P:peptide pheromone maturation"/>
    <property type="evidence" value="ECO:0007669"/>
    <property type="project" value="EnsemblFungi"/>
</dbReference>
<dbReference type="GO" id="GO:0051603">
    <property type="term" value="P:proteolysis involved in protein catabolic process"/>
    <property type="evidence" value="ECO:0007669"/>
    <property type="project" value="TreeGrafter"/>
</dbReference>
<feature type="compositionally biased region" description="Basic and acidic residues" evidence="7">
    <location>
        <begin position="1039"/>
        <end position="1049"/>
    </location>
</feature>
<dbReference type="InterPro" id="IPR032632">
    <property type="entry name" value="Peptidase_M16_M"/>
</dbReference>
<keyword evidence="4" id="KW-0378">Hydrolase</keyword>
<dbReference type="GO" id="GO:0005759">
    <property type="term" value="C:mitochondrial matrix"/>
    <property type="evidence" value="ECO:0007669"/>
    <property type="project" value="EnsemblFungi"/>
</dbReference>
<dbReference type="EMBL" id="LXTC01000001">
    <property type="protein sequence ID" value="OBA22978.1"/>
    <property type="molecule type" value="Genomic_DNA"/>
</dbReference>
<evidence type="ECO:0000313" key="12">
    <source>
        <dbReference type="EMBL" id="OBA22978.1"/>
    </source>
</evidence>
<dbReference type="GO" id="GO:0004222">
    <property type="term" value="F:metalloendopeptidase activity"/>
    <property type="evidence" value="ECO:0007669"/>
    <property type="project" value="EnsemblFungi"/>
</dbReference>
<keyword evidence="2" id="KW-0645">Protease</keyword>
<accession>A0A1A0HGJ9</accession>
<dbReference type="GO" id="GO:0005829">
    <property type="term" value="C:cytosol"/>
    <property type="evidence" value="ECO:0007669"/>
    <property type="project" value="TreeGrafter"/>
</dbReference>
<gene>
    <name evidence="12" type="ORF">METBIDRAFT_76114</name>
</gene>
<evidence type="ECO:0008006" key="14">
    <source>
        <dbReference type="Google" id="ProtNLM"/>
    </source>
</evidence>
<dbReference type="FunFam" id="3.30.830.10:FF:000005">
    <property type="entry name" value="nardilysin isoform X1"/>
    <property type="match status" value="1"/>
</dbReference>
<dbReference type="InterPro" id="IPR007863">
    <property type="entry name" value="Peptidase_M16_C"/>
</dbReference>
<sequence>MLSAYTVLAEDSAIEKPVLDDRKYRFLKLAQNDLHVLVIHDPTTDKSAASLDVNVGSFADKKYTILGLAHFCEHLLFMGTEKYPEENEYASYLSKHSGHSNAYTAAEHTNYYFEVGSAHLEGALDRFAQFFISPLFSKSCKDREIRAVDSENKKNLQNDLWRMYQLEKLTSNPKHPFNGFSTGNYATLNDEPESRGLNVRDVLLQFYKEQYSANLMSLVILGSESLDELTAWAADKFAAIPNASLPRPSYDNELIYAPEQMGKLLKAKSIMDTNKLELSFMVPDDMEKHWETKPGQYYSHLLGHESKGSLCYYLKEKNWITSLSAGNMKVCQGNSLFMVEAELTPQGLEQWQDIVVHAFEYLKLLHSQDPEEWIWKEVSDMSEINFRFKQKLSTSSTVSRMSNSLYKFVGDAPIPPESLLNYTIMKDFNAAKIKKYGSYLVPSNVRLSLTSQLFEGLPSKEKWYGSEYSLEDIPRDLSNTIQNVSLNPKFHMTAPNNFIPKDFSVLGKKADRPLSHPHLISDTHRHETWFKQDDSFEVPKGYINLTILTPALGESIQSTVLGTLWTELLDDELNDLKYYAELVGLHCSIYQSRSSITLKVGGYNDKLPEFLKQISQFLISFTPKSDRFESIRYKHAQQLKNFGYSTPYSQVGARFLQLFNEKTYTVEERLAITKEVKFEDLEKFALDLLWSKGVFVQTLIHGNFDYSKAREVHGSIELLFKEMPSIDTDKDIVRKTIKAQSHRLAKNENARYDIELGDPNNVNSCIEYYVQVGKLGNQDAKLRVLTDLLGVMVYEPCFNQLRTKEQLGYVVFSGYRQNRSDFGFRILIQSERLCDYLEYRIVEFFKKFAAKNLGPELTDEAFDKFKSALKTKKLAKLKNLHEECSRFWNAISDGYYDFEQKQNDVKILEGITKKEFLSFFDQYFGYSESNSKPILSVYLKSQKVPSFDGAKAVSAAVFNFIYGQDWDVSSDVVDKILSENDGDTPKAIEEIVAAVQQQTQGSNLDWDVIQKRFLEQVLERAALPTPAAYPLGQPVQSESEFKAAHEKGEMPGPVKDLTSFYYPQDGAHL</sequence>
<dbReference type="OrthoDB" id="952271at2759"/>
<dbReference type="Gene3D" id="3.30.830.10">
    <property type="entry name" value="Metalloenzyme, LuxS/M16 peptidase-like"/>
    <property type="match status" value="4"/>
</dbReference>
<dbReference type="InterPro" id="IPR011765">
    <property type="entry name" value="Pept_M16_N"/>
</dbReference>
<feature type="domain" description="Coenzyme PQQ synthesis protein F-like C-terminal lobe" evidence="11">
    <location>
        <begin position="788"/>
        <end position="888"/>
    </location>
</feature>
<dbReference type="Proteomes" id="UP000092555">
    <property type="component" value="Unassembled WGS sequence"/>
</dbReference>
<organism evidence="12 13">
    <name type="scientific">Metschnikowia bicuspidata var. bicuspidata NRRL YB-4993</name>
    <dbReference type="NCBI Taxonomy" id="869754"/>
    <lineage>
        <taxon>Eukaryota</taxon>
        <taxon>Fungi</taxon>
        <taxon>Dikarya</taxon>
        <taxon>Ascomycota</taxon>
        <taxon>Saccharomycotina</taxon>
        <taxon>Pichiomycetes</taxon>
        <taxon>Metschnikowiaceae</taxon>
        <taxon>Metschnikowia</taxon>
    </lineage>
</organism>
<feature type="region of interest" description="Disordered" evidence="7">
    <location>
        <begin position="1033"/>
        <end position="1057"/>
    </location>
</feature>
<evidence type="ECO:0000259" key="11">
    <source>
        <dbReference type="Pfam" id="PF22456"/>
    </source>
</evidence>
<feature type="domain" description="Peptidase M16 N-terminal" evidence="8">
    <location>
        <begin position="36"/>
        <end position="174"/>
    </location>
</feature>
<dbReference type="SUPFAM" id="SSF63411">
    <property type="entry name" value="LuxS/MPP-like metallohydrolase"/>
    <property type="match status" value="4"/>
</dbReference>
<protein>
    <recommendedName>
        <fullName evidence="14">LuxS/MPP-like metallohydrolase</fullName>
    </recommendedName>
</protein>
<dbReference type="GO" id="GO:0046872">
    <property type="term" value="F:metal ion binding"/>
    <property type="evidence" value="ECO:0007669"/>
    <property type="project" value="UniProtKB-KW"/>
</dbReference>
<evidence type="ECO:0000256" key="7">
    <source>
        <dbReference type="SAM" id="MobiDB-lite"/>
    </source>
</evidence>
<dbReference type="FunFam" id="3.30.830.10:FF:000004">
    <property type="entry name" value="Putative insulin-degrading enzyme"/>
    <property type="match status" value="1"/>
</dbReference>
<feature type="domain" description="Peptidase M16 middle/third" evidence="10">
    <location>
        <begin position="386"/>
        <end position="671"/>
    </location>
</feature>
<dbReference type="InterPro" id="IPR054734">
    <property type="entry name" value="PqqF-like_C_4"/>
</dbReference>
<evidence type="ECO:0000313" key="13">
    <source>
        <dbReference type="Proteomes" id="UP000092555"/>
    </source>
</evidence>
<reference evidence="12 13" key="1">
    <citation type="submission" date="2016-05" db="EMBL/GenBank/DDBJ databases">
        <title>Comparative genomics of biotechnologically important yeasts.</title>
        <authorList>
            <consortium name="DOE Joint Genome Institute"/>
            <person name="Riley R."/>
            <person name="Haridas S."/>
            <person name="Wolfe K.H."/>
            <person name="Lopes M.R."/>
            <person name="Hittinger C.T."/>
            <person name="Goker M."/>
            <person name="Salamov A."/>
            <person name="Wisecaver J."/>
            <person name="Long T.M."/>
            <person name="Aerts A.L."/>
            <person name="Barry K."/>
            <person name="Choi C."/>
            <person name="Clum A."/>
            <person name="Coughlan A.Y."/>
            <person name="Deshpande S."/>
            <person name="Douglass A.P."/>
            <person name="Hanson S.J."/>
            <person name="Klenk H.-P."/>
            <person name="LaButti K."/>
            <person name="Lapidus A."/>
            <person name="Lindquist E."/>
            <person name="Lipzen A."/>
            <person name="Meier-kolthoff J.P."/>
            <person name="Ohm R.A."/>
            <person name="Otillar R.P."/>
            <person name="Pangilinan J."/>
            <person name="Peng Y."/>
            <person name="Rokas A."/>
            <person name="Rosa C.A."/>
            <person name="Scheuner C."/>
            <person name="Sibirny A.A."/>
            <person name="Slot J.C."/>
            <person name="Stielow J.B."/>
            <person name="Sun H."/>
            <person name="Kurtzman C.P."/>
            <person name="Blackwell M."/>
            <person name="Grigoriev I.V."/>
            <person name="Jeffries T.W."/>
        </authorList>
    </citation>
    <scope>NUCLEOTIDE SEQUENCE [LARGE SCALE GENOMIC DNA]</scope>
    <source>
        <strain evidence="12 13">NRRL YB-4993</strain>
    </source>
</reference>
<dbReference type="Pfam" id="PF16187">
    <property type="entry name" value="Peptidase_M16_M"/>
    <property type="match status" value="1"/>
</dbReference>
<evidence type="ECO:0000256" key="3">
    <source>
        <dbReference type="ARBA" id="ARBA00022723"/>
    </source>
</evidence>
<evidence type="ECO:0000256" key="5">
    <source>
        <dbReference type="ARBA" id="ARBA00022833"/>
    </source>
</evidence>
<keyword evidence="3" id="KW-0479">Metal-binding</keyword>
<evidence type="ECO:0000256" key="1">
    <source>
        <dbReference type="ARBA" id="ARBA00007261"/>
    </source>
</evidence>
<evidence type="ECO:0000259" key="10">
    <source>
        <dbReference type="Pfam" id="PF16187"/>
    </source>
</evidence>
<dbReference type="RefSeq" id="XP_018713459.1">
    <property type="nucleotide sequence ID" value="XM_018858479.1"/>
</dbReference>
<proteinExistence type="inferred from homology"/>
<keyword evidence="5" id="KW-0862">Zinc</keyword>
<feature type="domain" description="Peptidase M16 C-terminal" evidence="9">
    <location>
        <begin position="200"/>
        <end position="377"/>
    </location>
</feature>
<evidence type="ECO:0000259" key="9">
    <source>
        <dbReference type="Pfam" id="PF05193"/>
    </source>
</evidence>
<dbReference type="Pfam" id="PF00675">
    <property type="entry name" value="Peptidase_M16"/>
    <property type="match status" value="1"/>
</dbReference>
<dbReference type="PANTHER" id="PTHR43690">
    <property type="entry name" value="NARDILYSIN"/>
    <property type="match status" value="1"/>
</dbReference>
<evidence type="ECO:0000259" key="8">
    <source>
        <dbReference type="Pfam" id="PF00675"/>
    </source>
</evidence>
<evidence type="ECO:0000256" key="2">
    <source>
        <dbReference type="ARBA" id="ARBA00022670"/>
    </source>
</evidence>
<keyword evidence="13" id="KW-1185">Reference proteome</keyword>
<dbReference type="InterPro" id="IPR011249">
    <property type="entry name" value="Metalloenz_LuxS/M16"/>
</dbReference>
<dbReference type="STRING" id="869754.A0A1A0HGJ9"/>
<dbReference type="Pfam" id="PF22456">
    <property type="entry name" value="PqqF-like_C_4"/>
    <property type="match status" value="1"/>
</dbReference>
<dbReference type="GO" id="GO:0043171">
    <property type="term" value="P:peptide catabolic process"/>
    <property type="evidence" value="ECO:0007669"/>
    <property type="project" value="TreeGrafter"/>
</dbReference>
<name>A0A1A0HGJ9_9ASCO</name>
<dbReference type="GO" id="GO:0034982">
    <property type="term" value="P:mitochondrial protein processing"/>
    <property type="evidence" value="ECO:0007669"/>
    <property type="project" value="EnsemblFungi"/>
</dbReference>
<keyword evidence="6" id="KW-0482">Metalloprotease</keyword>
<dbReference type="InterPro" id="IPR050626">
    <property type="entry name" value="Peptidase_M16"/>
</dbReference>
<dbReference type="GeneID" id="30031455"/>
<comment type="similarity">
    <text evidence="1">Belongs to the peptidase M16 family.</text>
</comment>
<evidence type="ECO:0000256" key="6">
    <source>
        <dbReference type="ARBA" id="ARBA00023049"/>
    </source>
</evidence>
<dbReference type="AlphaFoldDB" id="A0A1A0HGJ9"/>